<accession>A0A2G0PKJ9</accession>
<dbReference type="AlphaFoldDB" id="A0A2G0PKJ9"/>
<protein>
    <submittedName>
        <fullName evidence="2">Colicin-E3 immunity protein</fullName>
    </submittedName>
</protein>
<evidence type="ECO:0000313" key="2">
    <source>
        <dbReference type="EMBL" id="PHM47510.1"/>
    </source>
</evidence>
<dbReference type="EMBL" id="NJAI01000106">
    <property type="protein sequence ID" value="PHM47510.1"/>
    <property type="molecule type" value="Genomic_DNA"/>
</dbReference>
<name>A0A2G0PKJ9_XENHO</name>
<evidence type="ECO:0000256" key="1">
    <source>
        <dbReference type="SAM" id="MobiDB-lite"/>
    </source>
</evidence>
<sequence>MSVRHFKTSEAADETIDMLNNRTGRQIGVANANTSIKDQAKVVLNQFHKEGLYVAKENASGFSVVKEKITDEQFSYMNSQYDRGDNAGFSPEQLANGERKESIIEYQ</sequence>
<dbReference type="Proteomes" id="UP000225433">
    <property type="component" value="Unassembled WGS sequence"/>
</dbReference>
<gene>
    <name evidence="2" type="ORF">Xhom_05053</name>
</gene>
<feature type="compositionally biased region" description="Basic and acidic residues" evidence="1">
    <location>
        <begin position="97"/>
        <end position="107"/>
    </location>
</feature>
<feature type="region of interest" description="Disordered" evidence="1">
    <location>
        <begin position="81"/>
        <end position="107"/>
    </location>
</feature>
<reference evidence="2 3" key="1">
    <citation type="journal article" date="2017" name="Nat. Microbiol.">
        <title>Natural product diversity associated with the nematode symbionts Photorhabdus and Xenorhabdus.</title>
        <authorList>
            <person name="Tobias N.J."/>
            <person name="Wolff H."/>
            <person name="Djahanschiri B."/>
            <person name="Grundmann F."/>
            <person name="Kronenwerth M."/>
            <person name="Shi Y.M."/>
            <person name="Simonyi S."/>
            <person name="Grun P."/>
            <person name="Shapiro-Ilan D."/>
            <person name="Pidot S.J."/>
            <person name="Stinear T.P."/>
            <person name="Ebersberger I."/>
            <person name="Bode H.B."/>
        </authorList>
    </citation>
    <scope>NUCLEOTIDE SEQUENCE [LARGE SCALE GENOMIC DNA]</scope>
    <source>
        <strain evidence="2 3">DSM 17903</strain>
    </source>
</reference>
<organism evidence="2 3">
    <name type="scientific">Xenorhabdus hominickii</name>
    <dbReference type="NCBI Taxonomy" id="351679"/>
    <lineage>
        <taxon>Bacteria</taxon>
        <taxon>Pseudomonadati</taxon>
        <taxon>Pseudomonadota</taxon>
        <taxon>Gammaproteobacteria</taxon>
        <taxon>Enterobacterales</taxon>
        <taxon>Morganellaceae</taxon>
        <taxon>Xenorhabdus</taxon>
    </lineage>
</organism>
<comment type="caution">
    <text evidence="2">The sequence shown here is derived from an EMBL/GenBank/DDBJ whole genome shotgun (WGS) entry which is preliminary data.</text>
</comment>
<proteinExistence type="predicted"/>
<evidence type="ECO:0000313" key="3">
    <source>
        <dbReference type="Proteomes" id="UP000225433"/>
    </source>
</evidence>